<dbReference type="EMBL" id="CAJHJT010000012">
    <property type="protein sequence ID" value="CAD7000046.1"/>
    <property type="molecule type" value="Genomic_DNA"/>
</dbReference>
<gene>
    <name evidence="1" type="ORF">CCAP1982_LOCUS8550</name>
</gene>
<accession>A0A811UQF8</accession>
<proteinExistence type="predicted"/>
<evidence type="ECO:0000313" key="1">
    <source>
        <dbReference type="EMBL" id="CAD7000046.1"/>
    </source>
</evidence>
<reference evidence="1" key="1">
    <citation type="submission" date="2020-11" db="EMBL/GenBank/DDBJ databases">
        <authorList>
            <person name="Whitehead M."/>
        </authorList>
    </citation>
    <scope>NUCLEOTIDE SEQUENCE</scope>
    <source>
        <strain evidence="1">EGII</strain>
    </source>
</reference>
<dbReference type="Proteomes" id="UP000606786">
    <property type="component" value="Unassembled WGS sequence"/>
</dbReference>
<keyword evidence="2" id="KW-1185">Reference proteome</keyword>
<name>A0A811UQF8_CERCA</name>
<comment type="caution">
    <text evidence="1">The sequence shown here is derived from an EMBL/GenBank/DDBJ whole genome shotgun (WGS) entry which is preliminary data.</text>
</comment>
<sequence>MNVYSHSSEKSNRRAWETRRWVWEEAYLSCSQPYNPQIAATASELLQQQQQQQQQTPTALISHGLKLDVAAGGWLFRATKVAEADICAKG</sequence>
<protein>
    <submittedName>
        <fullName evidence="1">(Mediterranean fruit fly) hypothetical protein</fullName>
    </submittedName>
</protein>
<organism evidence="1 2">
    <name type="scientific">Ceratitis capitata</name>
    <name type="common">Mediterranean fruit fly</name>
    <name type="synonym">Tephritis capitata</name>
    <dbReference type="NCBI Taxonomy" id="7213"/>
    <lineage>
        <taxon>Eukaryota</taxon>
        <taxon>Metazoa</taxon>
        <taxon>Ecdysozoa</taxon>
        <taxon>Arthropoda</taxon>
        <taxon>Hexapoda</taxon>
        <taxon>Insecta</taxon>
        <taxon>Pterygota</taxon>
        <taxon>Neoptera</taxon>
        <taxon>Endopterygota</taxon>
        <taxon>Diptera</taxon>
        <taxon>Brachycera</taxon>
        <taxon>Muscomorpha</taxon>
        <taxon>Tephritoidea</taxon>
        <taxon>Tephritidae</taxon>
        <taxon>Ceratitis</taxon>
        <taxon>Ceratitis</taxon>
    </lineage>
</organism>
<evidence type="ECO:0000313" key="2">
    <source>
        <dbReference type="Proteomes" id="UP000606786"/>
    </source>
</evidence>
<dbReference type="AlphaFoldDB" id="A0A811UQF8"/>